<dbReference type="Proteomes" id="UP000681041">
    <property type="component" value="Chromosome"/>
</dbReference>
<feature type="region of interest" description="Disordered" evidence="1">
    <location>
        <begin position="37"/>
        <end position="78"/>
    </location>
</feature>
<dbReference type="GeneID" id="64821111"/>
<accession>A0A8T8K8C6</accession>
<keyword evidence="3" id="KW-1185">Reference proteome</keyword>
<reference evidence="2" key="1">
    <citation type="submission" date="2020-07" db="EMBL/GenBank/DDBJ databases">
        <title>Methanobacterium. sp. MethCan genome.</title>
        <authorList>
            <person name="Postec A."/>
            <person name="Quemeneur M."/>
        </authorList>
    </citation>
    <scope>NUCLEOTIDE SEQUENCE</scope>
    <source>
        <strain evidence="2">MethCAN</strain>
    </source>
</reference>
<dbReference type="KEGG" id="meme:HYG87_10060"/>
<feature type="compositionally biased region" description="Polar residues" evidence="1">
    <location>
        <begin position="51"/>
        <end position="71"/>
    </location>
</feature>
<proteinExistence type="predicted"/>
<dbReference type="RefSeq" id="WP_211533029.1">
    <property type="nucleotide sequence ID" value="NZ_CP058560.1"/>
</dbReference>
<protein>
    <submittedName>
        <fullName evidence="2">Uncharacterized protein</fullName>
    </submittedName>
</protein>
<evidence type="ECO:0000313" key="2">
    <source>
        <dbReference type="EMBL" id="QUH24072.1"/>
    </source>
</evidence>
<gene>
    <name evidence="2" type="ORF">HYG87_10060</name>
</gene>
<name>A0A8T8K8C6_9EURY</name>
<sequence length="130" mass="13462">MKEKSILLVGIVIVAILGSFAFAITIFSNEDADNPIISNNSSVNNSSPSNTTLKNTPDSKNNANVSTQNPSVPEEDNTGKVCPNCNSGKVICNACSGSGGYWDDGKWVRCSSCGGTGGTHCTRCGGDGRL</sequence>
<evidence type="ECO:0000256" key="1">
    <source>
        <dbReference type="SAM" id="MobiDB-lite"/>
    </source>
</evidence>
<evidence type="ECO:0000313" key="3">
    <source>
        <dbReference type="Proteomes" id="UP000681041"/>
    </source>
</evidence>
<feature type="compositionally biased region" description="Low complexity" evidence="1">
    <location>
        <begin position="37"/>
        <end position="50"/>
    </location>
</feature>
<organism evidence="2 3">
    <name type="scientific">Methanobacterium alkalithermotolerans</name>
    <dbReference type="NCBI Taxonomy" id="2731220"/>
    <lineage>
        <taxon>Archaea</taxon>
        <taxon>Methanobacteriati</taxon>
        <taxon>Methanobacteriota</taxon>
        <taxon>Methanomada group</taxon>
        <taxon>Methanobacteria</taxon>
        <taxon>Methanobacteriales</taxon>
        <taxon>Methanobacteriaceae</taxon>
        <taxon>Methanobacterium</taxon>
    </lineage>
</organism>
<dbReference type="EMBL" id="CP058560">
    <property type="protein sequence ID" value="QUH24072.1"/>
    <property type="molecule type" value="Genomic_DNA"/>
</dbReference>
<dbReference type="AlphaFoldDB" id="A0A8T8K8C6"/>